<gene>
    <name evidence="1" type="ORF">SAMN05216226_12311</name>
</gene>
<evidence type="ECO:0000313" key="2">
    <source>
        <dbReference type="Proteomes" id="UP000198856"/>
    </source>
</evidence>
<accession>A0A1G8ZGH2</accession>
<dbReference type="EMBL" id="FNFC01000023">
    <property type="protein sequence ID" value="SDK14083.1"/>
    <property type="molecule type" value="Genomic_DNA"/>
</dbReference>
<keyword evidence="2" id="KW-1185">Reference proteome</keyword>
<dbReference type="Proteomes" id="UP000198856">
    <property type="component" value="Unassembled WGS sequence"/>
</dbReference>
<sequence length="110" mass="13000">MLSQSEEEFVEFVLEVGNRVLDKDTFKFMIEEGVPVDEFDGLCSGYNLDEVVQSLEEKELAYTESQKEIIRTTNVPEEGIEKVNWEHTEFKKVDRRYIYFTAELESLYKE</sequence>
<name>A0A1G8ZGH2_9EURY</name>
<dbReference type="STRING" id="890420.SAMN05216226_12311"/>
<organism evidence="1 2">
    <name type="scientific">Halovenus aranensis</name>
    <dbReference type="NCBI Taxonomy" id="890420"/>
    <lineage>
        <taxon>Archaea</taxon>
        <taxon>Methanobacteriati</taxon>
        <taxon>Methanobacteriota</taxon>
        <taxon>Stenosarchaea group</taxon>
        <taxon>Halobacteria</taxon>
        <taxon>Halobacteriales</taxon>
        <taxon>Haloarculaceae</taxon>
        <taxon>Halovenus</taxon>
    </lineage>
</organism>
<proteinExistence type="predicted"/>
<protein>
    <submittedName>
        <fullName evidence="1">Uncharacterized protein</fullName>
    </submittedName>
</protein>
<dbReference type="AlphaFoldDB" id="A0A1G8ZGH2"/>
<evidence type="ECO:0000313" key="1">
    <source>
        <dbReference type="EMBL" id="SDK14083.1"/>
    </source>
</evidence>
<reference evidence="1 2" key="1">
    <citation type="submission" date="2016-10" db="EMBL/GenBank/DDBJ databases">
        <authorList>
            <person name="de Groot N.N."/>
        </authorList>
    </citation>
    <scope>NUCLEOTIDE SEQUENCE [LARGE SCALE GENOMIC DNA]</scope>
    <source>
        <strain evidence="1 2">IBRC-M10015</strain>
    </source>
</reference>